<dbReference type="InterPro" id="IPR036390">
    <property type="entry name" value="WH_DNA-bd_sf"/>
</dbReference>
<dbReference type="GO" id="GO:0003700">
    <property type="term" value="F:DNA-binding transcription factor activity"/>
    <property type="evidence" value="ECO:0007669"/>
    <property type="project" value="InterPro"/>
</dbReference>
<dbReference type="PROSITE" id="PS00042">
    <property type="entry name" value="HTH_CRP_1"/>
    <property type="match status" value="1"/>
</dbReference>
<keyword evidence="1" id="KW-0805">Transcription regulation</keyword>
<evidence type="ECO:0000256" key="1">
    <source>
        <dbReference type="ARBA" id="ARBA00023015"/>
    </source>
</evidence>
<feature type="domain" description="HTH crp-type" evidence="5">
    <location>
        <begin position="178"/>
        <end position="247"/>
    </location>
</feature>
<dbReference type="SUPFAM" id="SSF51206">
    <property type="entry name" value="cAMP-binding domain-like"/>
    <property type="match status" value="1"/>
</dbReference>
<keyword evidence="7" id="KW-1185">Reference proteome</keyword>
<organism evidence="6 7">
    <name type="scientific">Acidiphilium rubrum</name>
    <dbReference type="NCBI Taxonomy" id="526"/>
    <lineage>
        <taxon>Bacteria</taxon>
        <taxon>Pseudomonadati</taxon>
        <taxon>Pseudomonadota</taxon>
        <taxon>Alphaproteobacteria</taxon>
        <taxon>Acetobacterales</taxon>
        <taxon>Acidocellaceae</taxon>
        <taxon>Acidiphilium</taxon>
    </lineage>
</organism>
<dbReference type="InterPro" id="IPR018490">
    <property type="entry name" value="cNMP-bd_dom_sf"/>
</dbReference>
<dbReference type="PROSITE" id="PS51063">
    <property type="entry name" value="HTH_CRP_2"/>
    <property type="match status" value="1"/>
</dbReference>
<dbReference type="InterPro" id="IPR018335">
    <property type="entry name" value="Tscrpt_reg_HTH_Crp-type_CS"/>
</dbReference>
<dbReference type="InterPro" id="IPR050397">
    <property type="entry name" value="Env_Response_Regulators"/>
</dbReference>
<protein>
    <submittedName>
        <fullName evidence="6">Transcriptional regulator, Crp/Fnr family</fullName>
    </submittedName>
</protein>
<proteinExistence type="predicted"/>
<evidence type="ECO:0000256" key="3">
    <source>
        <dbReference type="ARBA" id="ARBA00023163"/>
    </source>
</evidence>
<dbReference type="EMBL" id="FTNE01000013">
    <property type="protein sequence ID" value="SIR00028.1"/>
    <property type="molecule type" value="Genomic_DNA"/>
</dbReference>
<dbReference type="PROSITE" id="PS50042">
    <property type="entry name" value="CNMP_BINDING_3"/>
    <property type="match status" value="1"/>
</dbReference>
<dbReference type="CDD" id="cd00092">
    <property type="entry name" value="HTH_CRP"/>
    <property type="match status" value="1"/>
</dbReference>
<dbReference type="GO" id="GO:0005829">
    <property type="term" value="C:cytosol"/>
    <property type="evidence" value="ECO:0007669"/>
    <property type="project" value="TreeGrafter"/>
</dbReference>
<name>A0A8G2FDT5_ACIRU</name>
<keyword evidence="2" id="KW-0238">DNA-binding</keyword>
<dbReference type="Pfam" id="PF00027">
    <property type="entry name" value="cNMP_binding"/>
    <property type="match status" value="1"/>
</dbReference>
<dbReference type="PANTHER" id="PTHR24567">
    <property type="entry name" value="CRP FAMILY TRANSCRIPTIONAL REGULATORY PROTEIN"/>
    <property type="match status" value="1"/>
</dbReference>
<evidence type="ECO:0000259" key="4">
    <source>
        <dbReference type="PROSITE" id="PS50042"/>
    </source>
</evidence>
<evidence type="ECO:0000259" key="5">
    <source>
        <dbReference type="PROSITE" id="PS51063"/>
    </source>
</evidence>
<feature type="domain" description="Cyclic nucleotide-binding" evidence="4">
    <location>
        <begin position="47"/>
        <end position="158"/>
    </location>
</feature>
<dbReference type="SUPFAM" id="SSF46785">
    <property type="entry name" value="Winged helix' DNA-binding domain"/>
    <property type="match status" value="1"/>
</dbReference>
<keyword evidence="3" id="KW-0804">Transcription</keyword>
<dbReference type="InterPro" id="IPR036388">
    <property type="entry name" value="WH-like_DNA-bd_sf"/>
</dbReference>
<dbReference type="GO" id="GO:0003677">
    <property type="term" value="F:DNA binding"/>
    <property type="evidence" value="ECO:0007669"/>
    <property type="project" value="UniProtKB-KW"/>
</dbReference>
<comment type="caution">
    <text evidence="6">The sequence shown here is derived from an EMBL/GenBank/DDBJ whole genome shotgun (WGS) entry which is preliminary data.</text>
</comment>
<dbReference type="Pfam" id="PF13545">
    <property type="entry name" value="HTH_Crp_2"/>
    <property type="match status" value="1"/>
</dbReference>
<evidence type="ECO:0000313" key="6">
    <source>
        <dbReference type="EMBL" id="SIR00028.1"/>
    </source>
</evidence>
<dbReference type="SMART" id="SM00100">
    <property type="entry name" value="cNMP"/>
    <property type="match status" value="1"/>
</dbReference>
<dbReference type="InterPro" id="IPR012318">
    <property type="entry name" value="HTH_CRP"/>
</dbReference>
<dbReference type="CDD" id="cd00038">
    <property type="entry name" value="CAP_ED"/>
    <property type="match status" value="1"/>
</dbReference>
<dbReference type="InterPro" id="IPR014710">
    <property type="entry name" value="RmlC-like_jellyroll"/>
</dbReference>
<dbReference type="Proteomes" id="UP000186308">
    <property type="component" value="Unassembled WGS sequence"/>
</dbReference>
<dbReference type="Gene3D" id="1.10.10.10">
    <property type="entry name" value="Winged helix-like DNA-binding domain superfamily/Winged helix DNA-binding domain"/>
    <property type="match status" value="1"/>
</dbReference>
<dbReference type="SMART" id="SM00419">
    <property type="entry name" value="HTH_CRP"/>
    <property type="match status" value="1"/>
</dbReference>
<evidence type="ECO:0000256" key="2">
    <source>
        <dbReference type="ARBA" id="ARBA00023125"/>
    </source>
</evidence>
<dbReference type="InterPro" id="IPR000595">
    <property type="entry name" value="cNMP-bd_dom"/>
</dbReference>
<sequence>MPFHDMLNHGVMSVSIGVPMAAMPYRPSAEPGAGTHCAGCAARHIGLCDALVDIDLPELAAAAQWRTIRSGALLMTEGDPARYFFNINHGTAKVYRDLPDGRRQITGFVTAGYFVGLGMPANYSASVEALEDVRLCRFDRLTLRALFVTFPSLERKLLIATGNELLIAQAQMLLLGRKSALERLASFLLAWIEPASPAGTRLPMGRSDIADYLGLTIETVSRNFTILRQRRLIAISTEQEITIVNCAGLTGIAIGAAA</sequence>
<dbReference type="PANTHER" id="PTHR24567:SF75">
    <property type="entry name" value="FUMARATE AND NITRATE REDUCTION REGULATORY PROTEIN"/>
    <property type="match status" value="1"/>
</dbReference>
<reference evidence="6 7" key="1">
    <citation type="submission" date="2017-01" db="EMBL/GenBank/DDBJ databases">
        <authorList>
            <person name="Varghese N."/>
            <person name="Submissions S."/>
        </authorList>
    </citation>
    <scope>NUCLEOTIDE SEQUENCE [LARGE SCALE GENOMIC DNA]</scope>
    <source>
        <strain evidence="6 7">ATCC 35905</strain>
    </source>
</reference>
<gene>
    <name evidence="6" type="ORF">SAMN05421828_11352</name>
</gene>
<dbReference type="PRINTS" id="PR00034">
    <property type="entry name" value="HTHCRP"/>
</dbReference>
<accession>A0A8G2FDT5</accession>
<dbReference type="Gene3D" id="2.60.120.10">
    <property type="entry name" value="Jelly Rolls"/>
    <property type="match status" value="1"/>
</dbReference>
<evidence type="ECO:0000313" key="7">
    <source>
        <dbReference type="Proteomes" id="UP000186308"/>
    </source>
</evidence>
<dbReference type="AlphaFoldDB" id="A0A8G2FDT5"/>